<dbReference type="InterPro" id="IPR023393">
    <property type="entry name" value="START-like_dom_sf"/>
</dbReference>
<evidence type="ECO:0000313" key="2">
    <source>
        <dbReference type="EMBL" id="OIT08697.1"/>
    </source>
</evidence>
<dbReference type="SMR" id="A0A1J6JP75"/>
<reference evidence="2" key="1">
    <citation type="submission" date="2016-11" db="EMBL/GenBank/DDBJ databases">
        <title>The genome of Nicotiana attenuata.</title>
        <authorList>
            <person name="Xu S."/>
            <person name="Brockmoeller T."/>
            <person name="Gaquerel E."/>
            <person name="Navarro A."/>
            <person name="Kuhl H."/>
            <person name="Gase K."/>
            <person name="Ling Z."/>
            <person name="Zhou W."/>
            <person name="Kreitzer C."/>
            <person name="Stanke M."/>
            <person name="Tang H."/>
            <person name="Lyons E."/>
            <person name="Pandey P."/>
            <person name="Pandey S.P."/>
            <person name="Timmermann B."/>
            <person name="Baldwin I.T."/>
        </authorList>
    </citation>
    <scope>NUCLEOTIDE SEQUENCE [LARGE SCALE GENOMIC DNA]</scope>
    <source>
        <strain evidence="2">UT</strain>
    </source>
</reference>
<dbReference type="InterPro" id="IPR000916">
    <property type="entry name" value="Bet_v_I/MLP"/>
</dbReference>
<dbReference type="Gene3D" id="3.30.530.20">
    <property type="match status" value="1"/>
</dbReference>
<sequence length="160" mass="18357">MGVKSKLIASLEVKSGGHSVQDIFHVNTHHIPNIIPSKINHFEIHEGQIVKDSSIVSWKYNEEPTPLVFFNLNVIDGKKKIVKEVIEAFDPQKKSIIWKVIEGDLLELYNYFTIITSSEDQWTIWTLVYEKKTKDTPEPLTFMGAVLDLTKDIDAHLLKK</sequence>
<comment type="caution">
    <text evidence="2">The sequence shown here is derived from an EMBL/GenBank/DDBJ whole genome shotgun (WGS) entry which is preliminary data.</text>
</comment>
<dbReference type="Pfam" id="PF00407">
    <property type="entry name" value="Bet_v_1"/>
    <property type="match status" value="1"/>
</dbReference>
<dbReference type="Gramene" id="OIT08697">
    <property type="protein sequence ID" value="OIT08697"/>
    <property type="gene ID" value="A4A49_63336"/>
</dbReference>
<evidence type="ECO:0000313" key="3">
    <source>
        <dbReference type="Proteomes" id="UP000187609"/>
    </source>
</evidence>
<feature type="domain" description="Bet v I/Major latex protein" evidence="1">
    <location>
        <begin position="2"/>
        <end position="160"/>
    </location>
</feature>
<keyword evidence="3" id="KW-1185">Reference proteome</keyword>
<dbReference type="SUPFAM" id="SSF55961">
    <property type="entry name" value="Bet v1-like"/>
    <property type="match status" value="1"/>
</dbReference>
<organism evidence="2 3">
    <name type="scientific">Nicotiana attenuata</name>
    <name type="common">Coyote tobacco</name>
    <dbReference type="NCBI Taxonomy" id="49451"/>
    <lineage>
        <taxon>Eukaryota</taxon>
        <taxon>Viridiplantae</taxon>
        <taxon>Streptophyta</taxon>
        <taxon>Embryophyta</taxon>
        <taxon>Tracheophyta</taxon>
        <taxon>Spermatophyta</taxon>
        <taxon>Magnoliopsida</taxon>
        <taxon>eudicotyledons</taxon>
        <taxon>Gunneridae</taxon>
        <taxon>Pentapetalae</taxon>
        <taxon>asterids</taxon>
        <taxon>lamiids</taxon>
        <taxon>Solanales</taxon>
        <taxon>Solanaceae</taxon>
        <taxon>Nicotianoideae</taxon>
        <taxon>Nicotianeae</taxon>
        <taxon>Nicotiana</taxon>
    </lineage>
</organism>
<proteinExistence type="predicted"/>
<dbReference type="OMA" id="HFGIHEG"/>
<dbReference type="EMBL" id="MJEQ01037183">
    <property type="protein sequence ID" value="OIT08697.1"/>
    <property type="molecule type" value="Genomic_DNA"/>
</dbReference>
<evidence type="ECO:0000259" key="1">
    <source>
        <dbReference type="SMART" id="SM01037"/>
    </source>
</evidence>
<dbReference type="GO" id="GO:0006952">
    <property type="term" value="P:defense response"/>
    <property type="evidence" value="ECO:0007669"/>
    <property type="project" value="InterPro"/>
</dbReference>
<dbReference type="PANTHER" id="PTHR31907">
    <property type="entry name" value="MLP-LIKE PROTEIN 423"/>
    <property type="match status" value="1"/>
</dbReference>
<dbReference type="SMART" id="SM01037">
    <property type="entry name" value="Bet_v_1"/>
    <property type="match status" value="1"/>
</dbReference>
<gene>
    <name evidence="2" type="primary">MLP43_6</name>
    <name evidence="2" type="ORF">A4A49_63336</name>
</gene>
<dbReference type="Proteomes" id="UP000187609">
    <property type="component" value="Unassembled WGS sequence"/>
</dbReference>
<accession>A0A1J6JP75</accession>
<dbReference type="AlphaFoldDB" id="A0A1J6JP75"/>
<dbReference type="InterPro" id="IPR051761">
    <property type="entry name" value="MLP-like_ligand-binding"/>
</dbReference>
<protein>
    <submittedName>
        <fullName evidence="2">Mlp-like protein 43</fullName>
    </submittedName>
</protein>
<name>A0A1J6JP75_NICAT</name>